<dbReference type="Pfam" id="PF03466">
    <property type="entry name" value="LysR_substrate"/>
    <property type="match status" value="1"/>
</dbReference>
<dbReference type="GO" id="GO:0003677">
    <property type="term" value="F:DNA binding"/>
    <property type="evidence" value="ECO:0007669"/>
    <property type="project" value="UniProtKB-KW"/>
</dbReference>
<dbReference type="GO" id="GO:0003700">
    <property type="term" value="F:DNA-binding transcription factor activity"/>
    <property type="evidence" value="ECO:0007669"/>
    <property type="project" value="InterPro"/>
</dbReference>
<evidence type="ECO:0000256" key="2">
    <source>
        <dbReference type="ARBA" id="ARBA00023015"/>
    </source>
</evidence>
<keyword evidence="3 6" id="KW-0238">DNA-binding</keyword>
<sequence length="317" mass="35054">METKNNAGERPMHRLNLNLLYPLDAILHAPTLTEAGRRVLLSQSAMSHALRRLRDHFGDDLVAHSGGEQHLTPLGMALRTEVRRVMREVEGTFNYALDFDPLAARQTITVAAPEAIEQMLMGPVLRGLSTDAPGLAVSMVPVDMADPERSLDEGADLLLLPEEAAIDRLETLAILNDHASCMVWDGHPELGSGYEISEEQYLAARHVVTRGEATSLLAVDERGNRLLKARQIGVRTTSQATLPAIVIGSDLVATGSVWLFQFYASIMPLRVIGAPFPTKQTMFVAQWASHRRRDPMLAWFVKRIKEQADRSLVQTIP</sequence>
<reference evidence="7" key="1">
    <citation type="submission" date="2017-02" db="EMBL/GenBank/DDBJ databases">
        <authorList>
            <person name="Varghese N."/>
            <person name="Submissions S."/>
        </authorList>
    </citation>
    <scope>NUCLEOTIDE SEQUENCE [LARGE SCALE GENOMIC DNA]</scope>
    <source>
        <strain evidence="7">SM117</strain>
    </source>
</reference>
<proteinExistence type="inferred from homology"/>
<dbReference type="InterPro" id="IPR037402">
    <property type="entry name" value="YidZ_PBP2"/>
</dbReference>
<gene>
    <name evidence="6" type="ORF">SAMN06295987_101910</name>
</gene>
<dbReference type="EMBL" id="FVZE01000001">
    <property type="protein sequence ID" value="SLJ88962.1"/>
    <property type="molecule type" value="Genomic_DNA"/>
</dbReference>
<name>A0A1U6GZI0_9SPHN</name>
<dbReference type="AlphaFoldDB" id="A0A1U6GZI0"/>
<dbReference type="InterPro" id="IPR036390">
    <property type="entry name" value="WH_DNA-bd_sf"/>
</dbReference>
<dbReference type="Gene3D" id="3.40.190.10">
    <property type="entry name" value="Periplasmic binding protein-like II"/>
    <property type="match status" value="2"/>
</dbReference>
<dbReference type="PANTHER" id="PTHR30118">
    <property type="entry name" value="HTH-TYPE TRANSCRIPTIONAL REGULATOR LEUO-RELATED"/>
    <property type="match status" value="1"/>
</dbReference>
<dbReference type="CDD" id="cd08417">
    <property type="entry name" value="PBP2_Nitroaromatics_like"/>
    <property type="match status" value="1"/>
</dbReference>
<evidence type="ECO:0000259" key="5">
    <source>
        <dbReference type="PROSITE" id="PS50931"/>
    </source>
</evidence>
<feature type="domain" description="HTH lysR-type" evidence="5">
    <location>
        <begin position="15"/>
        <end position="72"/>
    </location>
</feature>
<dbReference type="Gene3D" id="1.10.10.10">
    <property type="entry name" value="Winged helix-like DNA-binding domain superfamily/Winged helix DNA-binding domain"/>
    <property type="match status" value="1"/>
</dbReference>
<protein>
    <submittedName>
        <fullName evidence="6">DNA-binding transcriptional regulator, LysR family</fullName>
    </submittedName>
</protein>
<keyword evidence="2" id="KW-0805">Transcription regulation</keyword>
<keyword evidence="4" id="KW-0804">Transcription</keyword>
<dbReference type="InterPro" id="IPR050389">
    <property type="entry name" value="LysR-type_TF"/>
</dbReference>
<dbReference type="PROSITE" id="PS50931">
    <property type="entry name" value="HTH_LYSR"/>
    <property type="match status" value="1"/>
</dbReference>
<evidence type="ECO:0000256" key="3">
    <source>
        <dbReference type="ARBA" id="ARBA00023125"/>
    </source>
</evidence>
<evidence type="ECO:0000313" key="6">
    <source>
        <dbReference type="EMBL" id="SLJ88962.1"/>
    </source>
</evidence>
<dbReference type="Proteomes" id="UP000190989">
    <property type="component" value="Unassembled WGS sequence"/>
</dbReference>
<dbReference type="SUPFAM" id="SSF53850">
    <property type="entry name" value="Periplasmic binding protein-like II"/>
    <property type="match status" value="1"/>
</dbReference>
<comment type="similarity">
    <text evidence="1">Belongs to the LysR transcriptional regulatory family.</text>
</comment>
<dbReference type="PANTHER" id="PTHR30118:SF6">
    <property type="entry name" value="HTH-TYPE TRANSCRIPTIONAL REGULATOR LEUO"/>
    <property type="match status" value="1"/>
</dbReference>
<evidence type="ECO:0000256" key="1">
    <source>
        <dbReference type="ARBA" id="ARBA00009437"/>
    </source>
</evidence>
<dbReference type="InterPro" id="IPR036388">
    <property type="entry name" value="WH-like_DNA-bd_sf"/>
</dbReference>
<evidence type="ECO:0000256" key="4">
    <source>
        <dbReference type="ARBA" id="ARBA00023163"/>
    </source>
</evidence>
<dbReference type="STRING" id="428990.SAMN06295987_101910"/>
<dbReference type="SUPFAM" id="SSF46785">
    <property type="entry name" value="Winged helix' DNA-binding domain"/>
    <property type="match status" value="1"/>
</dbReference>
<keyword evidence="7" id="KW-1185">Reference proteome</keyword>
<dbReference type="InterPro" id="IPR005119">
    <property type="entry name" value="LysR_subst-bd"/>
</dbReference>
<organism evidence="6 7">
    <name type="scientific">Novosphingobium mathurense</name>
    <dbReference type="NCBI Taxonomy" id="428990"/>
    <lineage>
        <taxon>Bacteria</taxon>
        <taxon>Pseudomonadati</taxon>
        <taxon>Pseudomonadota</taxon>
        <taxon>Alphaproteobacteria</taxon>
        <taxon>Sphingomonadales</taxon>
        <taxon>Sphingomonadaceae</taxon>
        <taxon>Novosphingobium</taxon>
    </lineage>
</organism>
<dbReference type="Pfam" id="PF00126">
    <property type="entry name" value="HTH_1"/>
    <property type="match status" value="1"/>
</dbReference>
<evidence type="ECO:0000313" key="7">
    <source>
        <dbReference type="Proteomes" id="UP000190989"/>
    </source>
</evidence>
<dbReference type="InterPro" id="IPR000847">
    <property type="entry name" value="LysR_HTH_N"/>
</dbReference>
<accession>A0A1U6GZI0</accession>